<dbReference type="PANTHER" id="PTHR30441">
    <property type="entry name" value="DUF748 DOMAIN-CONTAINING PROTEIN"/>
    <property type="match status" value="1"/>
</dbReference>
<dbReference type="EMBL" id="BNCF01000005">
    <property type="protein sequence ID" value="GHE31638.1"/>
    <property type="molecule type" value="Genomic_DNA"/>
</dbReference>
<evidence type="ECO:0000313" key="3">
    <source>
        <dbReference type="EMBL" id="GHE31638.1"/>
    </source>
</evidence>
<evidence type="ECO:0000313" key="4">
    <source>
        <dbReference type="Proteomes" id="UP000636453"/>
    </source>
</evidence>
<comment type="caution">
    <text evidence="3">The sequence shown here is derived from an EMBL/GenBank/DDBJ whole genome shotgun (WGS) entry which is preliminary data.</text>
</comment>
<feature type="domain" description="AsmA" evidence="2">
    <location>
        <begin position="227"/>
        <end position="550"/>
    </location>
</feature>
<protein>
    <submittedName>
        <fullName evidence="3">Membrane protein</fullName>
    </submittedName>
</protein>
<reference evidence="3" key="2">
    <citation type="submission" date="2020-09" db="EMBL/GenBank/DDBJ databases">
        <authorList>
            <person name="Sun Q."/>
            <person name="Kim S."/>
        </authorList>
    </citation>
    <scope>NUCLEOTIDE SEQUENCE</scope>
    <source>
        <strain evidence="3">KCTC 32020</strain>
    </source>
</reference>
<accession>A0A919DA90</accession>
<dbReference type="Proteomes" id="UP000636453">
    <property type="component" value="Unassembled WGS sequence"/>
</dbReference>
<organism evidence="3 4">
    <name type="scientific">Vulcaniibacterium thermophilum</name>
    <dbReference type="NCBI Taxonomy" id="1169913"/>
    <lineage>
        <taxon>Bacteria</taxon>
        <taxon>Pseudomonadati</taxon>
        <taxon>Pseudomonadota</taxon>
        <taxon>Gammaproteobacteria</taxon>
        <taxon>Lysobacterales</taxon>
        <taxon>Lysobacteraceae</taxon>
        <taxon>Vulcaniibacterium</taxon>
    </lineage>
</organism>
<proteinExistence type="predicted"/>
<sequence>MADPTPARGPVTPAAMRRHPWRTLLALLALALVVLVLLWDWNWFRRPLERAVEARTGRTFDILGDLDVDLGWTTTTVRLDRIRFGNAGWSRQPLMAQAERVELDLAIRPLFARRVVIPELRLTRPQLLLEAHPSGKGGNWQFGEPGEAATEFRRLLVERGHLRYLSARDRTDVRIGVHSIAPAAGRDAAIALVGGGRFRGNAFRIEGRAAPPLQLRDTERPYRIDVRAVAGATRAHARGTLLDPVRLRDFDLRLALSGKNLEDLYPLLGLSMPPTPPYSVDGRLGRDIRGALTTWRYHDFTGRVGDSDLAGDVDVTTGGPRPFFKGDLHSRRLDFDDLAGFVGGAPRPEETTNPELAALAAQRRASPRLLPDTPYRLDKLRAMDADVRLRAQRIDAPKLPLERMDAHLTLKAGLLRLDPLDFGMADGRIRSTVTLDARRSPIRTHADIDATRLTLAKLLPNVKLASDAVGRVGGHVDLTGSGNSIAAMLGSSDGSVALGMGKGQISNLLMEFAGIDVAEIVKFKLTDDRKVPVRCAFADFEVRDGVMKTRALAFDTTDTIVVGSGTIDLGEERLDLTLRPRPKDRSLLALRTPLYVEGAFKQPRVRPDYGRLGLRGAIALALGTITPPAALLATLELGPGENADCGGRYAK</sequence>
<keyword evidence="4" id="KW-1185">Reference proteome</keyword>
<dbReference type="InterPro" id="IPR007844">
    <property type="entry name" value="AsmA"/>
</dbReference>
<dbReference type="GO" id="GO:0005886">
    <property type="term" value="C:plasma membrane"/>
    <property type="evidence" value="ECO:0007669"/>
    <property type="project" value="TreeGrafter"/>
</dbReference>
<dbReference type="RefSeq" id="WP_229814884.1">
    <property type="nucleotide sequence ID" value="NZ_BNCF01000005.1"/>
</dbReference>
<keyword evidence="1" id="KW-1133">Transmembrane helix</keyword>
<evidence type="ECO:0000256" key="1">
    <source>
        <dbReference type="SAM" id="Phobius"/>
    </source>
</evidence>
<dbReference type="AlphaFoldDB" id="A0A919DA90"/>
<feature type="domain" description="AsmA" evidence="2">
    <location>
        <begin position="24"/>
        <end position="142"/>
    </location>
</feature>
<dbReference type="Pfam" id="PF05170">
    <property type="entry name" value="AsmA"/>
    <property type="match status" value="2"/>
</dbReference>
<dbReference type="PANTHER" id="PTHR30441:SF9">
    <property type="entry name" value="ASMA FAMILY PROTEIN YHJG"/>
    <property type="match status" value="1"/>
</dbReference>
<reference evidence="3" key="1">
    <citation type="journal article" date="2014" name="Int. J. Syst. Evol. Microbiol.">
        <title>Complete genome sequence of Corynebacterium casei LMG S-19264T (=DSM 44701T), isolated from a smear-ripened cheese.</title>
        <authorList>
            <consortium name="US DOE Joint Genome Institute (JGI-PGF)"/>
            <person name="Walter F."/>
            <person name="Albersmeier A."/>
            <person name="Kalinowski J."/>
            <person name="Ruckert C."/>
        </authorList>
    </citation>
    <scope>NUCLEOTIDE SEQUENCE</scope>
    <source>
        <strain evidence="3">KCTC 32020</strain>
    </source>
</reference>
<evidence type="ECO:0000259" key="2">
    <source>
        <dbReference type="Pfam" id="PF05170"/>
    </source>
</evidence>
<keyword evidence="1" id="KW-0472">Membrane</keyword>
<keyword evidence="1" id="KW-0812">Transmembrane</keyword>
<gene>
    <name evidence="3" type="ORF">GCM10007167_12030</name>
</gene>
<name>A0A919DA90_9GAMM</name>
<dbReference type="InterPro" id="IPR052894">
    <property type="entry name" value="AsmA-related"/>
</dbReference>
<feature type="transmembrane region" description="Helical" evidence="1">
    <location>
        <begin position="24"/>
        <end position="44"/>
    </location>
</feature>
<dbReference type="GO" id="GO:0090313">
    <property type="term" value="P:regulation of protein targeting to membrane"/>
    <property type="evidence" value="ECO:0007669"/>
    <property type="project" value="TreeGrafter"/>
</dbReference>